<dbReference type="Proteomes" id="UP000184032">
    <property type="component" value="Unassembled WGS sequence"/>
</dbReference>
<name>A0A1M5PKT2_9FIRM</name>
<feature type="transmembrane region" description="Helical" evidence="1">
    <location>
        <begin position="12"/>
        <end position="33"/>
    </location>
</feature>
<keyword evidence="1" id="KW-0472">Membrane</keyword>
<organism evidence="2 3">
    <name type="scientific">Anaerosphaera aminiphila DSM 21120</name>
    <dbReference type="NCBI Taxonomy" id="1120995"/>
    <lineage>
        <taxon>Bacteria</taxon>
        <taxon>Bacillati</taxon>
        <taxon>Bacillota</taxon>
        <taxon>Tissierellia</taxon>
        <taxon>Tissierellales</taxon>
        <taxon>Peptoniphilaceae</taxon>
        <taxon>Anaerosphaera</taxon>
    </lineage>
</organism>
<reference evidence="3" key="1">
    <citation type="submission" date="2016-11" db="EMBL/GenBank/DDBJ databases">
        <authorList>
            <person name="Varghese N."/>
            <person name="Submissions S."/>
        </authorList>
    </citation>
    <scope>NUCLEOTIDE SEQUENCE [LARGE SCALE GENOMIC DNA]</scope>
    <source>
        <strain evidence="3">DSM 21120</strain>
    </source>
</reference>
<evidence type="ECO:0000313" key="2">
    <source>
        <dbReference type="EMBL" id="SHH02358.1"/>
    </source>
</evidence>
<keyword evidence="1" id="KW-0812">Transmembrane</keyword>
<evidence type="ECO:0000313" key="3">
    <source>
        <dbReference type="Proteomes" id="UP000184032"/>
    </source>
</evidence>
<gene>
    <name evidence="2" type="ORF">SAMN02745245_00370</name>
</gene>
<dbReference type="OrthoDB" id="1701846at2"/>
<proteinExistence type="predicted"/>
<dbReference type="STRING" id="1120995.SAMN02745245_00370"/>
<feature type="transmembrane region" description="Helical" evidence="1">
    <location>
        <begin position="81"/>
        <end position="105"/>
    </location>
</feature>
<dbReference type="AlphaFoldDB" id="A0A1M5PKT2"/>
<dbReference type="RefSeq" id="WP_083529026.1">
    <property type="nucleotide sequence ID" value="NZ_FQXI01000001.1"/>
</dbReference>
<keyword evidence="1" id="KW-1133">Transmembrane helix</keyword>
<feature type="transmembrane region" description="Helical" evidence="1">
    <location>
        <begin position="45"/>
        <end position="69"/>
    </location>
</feature>
<accession>A0A1M5PKT2</accession>
<protein>
    <submittedName>
        <fullName evidence="2">Uncharacterized protein</fullName>
    </submittedName>
</protein>
<keyword evidence="3" id="KW-1185">Reference proteome</keyword>
<evidence type="ECO:0000256" key="1">
    <source>
        <dbReference type="SAM" id="Phobius"/>
    </source>
</evidence>
<sequence>MDENKSVLRKKQIKNILVVVLLVIYVFFIYQVWELCQYGGLYSHLIRIVPALCILLVGLVIWIFLRFNLLKNNEKHSSNRYFSLLTLIGFISITLFFGGKIVYSAIPYNGALSWKLDEFCRKKRFHLLTIIYMKMAWKVYLQN</sequence>
<dbReference type="EMBL" id="FQXI01000001">
    <property type="protein sequence ID" value="SHH02358.1"/>
    <property type="molecule type" value="Genomic_DNA"/>
</dbReference>